<dbReference type="AlphaFoldDB" id="A0AAV5MTR1"/>
<reference evidence="1 2" key="1">
    <citation type="journal article" date="2021" name="Commun. Biol.">
        <title>The genome of Shorea leprosula (Dipterocarpaceae) highlights the ecological relevance of drought in aseasonal tropical rainforests.</title>
        <authorList>
            <person name="Ng K.K.S."/>
            <person name="Kobayashi M.J."/>
            <person name="Fawcett J.A."/>
            <person name="Hatakeyama M."/>
            <person name="Paape T."/>
            <person name="Ng C.H."/>
            <person name="Ang C.C."/>
            <person name="Tnah L.H."/>
            <person name="Lee C.T."/>
            <person name="Nishiyama T."/>
            <person name="Sese J."/>
            <person name="O'Brien M.J."/>
            <person name="Copetti D."/>
            <person name="Mohd Noor M.I."/>
            <person name="Ong R.C."/>
            <person name="Putra M."/>
            <person name="Sireger I.Z."/>
            <person name="Indrioko S."/>
            <person name="Kosugi Y."/>
            <person name="Izuno A."/>
            <person name="Isagi Y."/>
            <person name="Lee S.L."/>
            <person name="Shimizu K.K."/>
        </authorList>
    </citation>
    <scope>NUCLEOTIDE SEQUENCE [LARGE SCALE GENOMIC DNA]</scope>
    <source>
        <strain evidence="1">214</strain>
    </source>
</reference>
<organism evidence="1 2">
    <name type="scientific">Rubroshorea leprosula</name>
    <dbReference type="NCBI Taxonomy" id="152421"/>
    <lineage>
        <taxon>Eukaryota</taxon>
        <taxon>Viridiplantae</taxon>
        <taxon>Streptophyta</taxon>
        <taxon>Embryophyta</taxon>
        <taxon>Tracheophyta</taxon>
        <taxon>Spermatophyta</taxon>
        <taxon>Magnoliopsida</taxon>
        <taxon>eudicotyledons</taxon>
        <taxon>Gunneridae</taxon>
        <taxon>Pentapetalae</taxon>
        <taxon>rosids</taxon>
        <taxon>malvids</taxon>
        <taxon>Malvales</taxon>
        <taxon>Dipterocarpaceae</taxon>
        <taxon>Rubroshorea</taxon>
    </lineage>
</organism>
<dbReference type="Proteomes" id="UP001054252">
    <property type="component" value="Unassembled WGS sequence"/>
</dbReference>
<proteinExistence type="predicted"/>
<keyword evidence="2" id="KW-1185">Reference proteome</keyword>
<comment type="caution">
    <text evidence="1">The sequence shown here is derived from an EMBL/GenBank/DDBJ whole genome shotgun (WGS) entry which is preliminary data.</text>
</comment>
<gene>
    <name evidence="1" type="ORF">SLEP1_g59075</name>
</gene>
<name>A0AAV5MTR1_9ROSI</name>
<dbReference type="EMBL" id="BPVZ01000725">
    <property type="protein sequence ID" value="GKV52499.1"/>
    <property type="molecule type" value="Genomic_DNA"/>
</dbReference>
<evidence type="ECO:0000313" key="1">
    <source>
        <dbReference type="EMBL" id="GKV52499.1"/>
    </source>
</evidence>
<accession>A0AAV5MTR1</accession>
<evidence type="ECO:0000313" key="2">
    <source>
        <dbReference type="Proteomes" id="UP001054252"/>
    </source>
</evidence>
<sequence length="43" mass="4602">MSVGMLEDGSVPFFCAGIYPTVSHGKVLYNLLGFLARVERGLG</sequence>
<protein>
    <submittedName>
        <fullName evidence="1">Uncharacterized protein</fullName>
    </submittedName>
</protein>